<gene>
    <name evidence="2" type="ORF">LZ24_03463</name>
</gene>
<dbReference type="EMBL" id="VLLC01000077">
    <property type="protein sequence ID" value="TWI61096.1"/>
    <property type="molecule type" value="Genomic_DNA"/>
</dbReference>
<reference evidence="2 3" key="1">
    <citation type="submission" date="2019-07" db="EMBL/GenBank/DDBJ databases">
        <title>Genome sequencing of 100 strains of the haloalkaliphilic chemolithoautotrophic sulfur-oxidizing bacterium Thioalkalivibrio.</title>
        <authorList>
            <person name="Muyzer G."/>
        </authorList>
    </citation>
    <scope>NUCLEOTIDE SEQUENCE [LARGE SCALE GENOMIC DNA]</scope>
    <source>
        <strain evidence="2 3">ASO4-4</strain>
    </source>
</reference>
<keyword evidence="1" id="KW-0472">Membrane</keyword>
<protein>
    <submittedName>
        <fullName evidence="2">Uncharacterized protein</fullName>
    </submittedName>
</protein>
<feature type="transmembrane region" description="Helical" evidence="1">
    <location>
        <begin position="90"/>
        <end position="108"/>
    </location>
</feature>
<name>A0A562QY89_9BACT</name>
<comment type="caution">
    <text evidence="2">The sequence shown here is derived from an EMBL/GenBank/DDBJ whole genome shotgun (WGS) entry which is preliminary data.</text>
</comment>
<keyword evidence="3" id="KW-1185">Reference proteome</keyword>
<dbReference type="AlphaFoldDB" id="A0A562QY89"/>
<evidence type="ECO:0000313" key="3">
    <source>
        <dbReference type="Proteomes" id="UP000318307"/>
    </source>
</evidence>
<keyword evidence="1" id="KW-0812">Transmembrane</keyword>
<sequence length="122" mass="14058">MFFKHITITLFVFFAGFLGSAYAMKQWHLDDDSYRDTTDPFLYLVLLMFIIGYIAYRQYVDHPKKGPLIGTLIFGSLALLLSQVESRDTLSWVIIILFAVVSAFWTYIDFASDQAPESKPKE</sequence>
<accession>A0A562QY89</accession>
<proteinExistence type="predicted"/>
<evidence type="ECO:0000313" key="2">
    <source>
        <dbReference type="EMBL" id="TWI61096.1"/>
    </source>
</evidence>
<feature type="transmembrane region" description="Helical" evidence="1">
    <location>
        <begin position="39"/>
        <end position="56"/>
    </location>
</feature>
<dbReference type="Proteomes" id="UP000318307">
    <property type="component" value="Unassembled WGS sequence"/>
</dbReference>
<evidence type="ECO:0000256" key="1">
    <source>
        <dbReference type="SAM" id="Phobius"/>
    </source>
</evidence>
<organism evidence="2 3">
    <name type="scientific">Desulfobotulus alkaliphilus</name>
    <dbReference type="NCBI Taxonomy" id="622671"/>
    <lineage>
        <taxon>Bacteria</taxon>
        <taxon>Pseudomonadati</taxon>
        <taxon>Thermodesulfobacteriota</taxon>
        <taxon>Desulfobacteria</taxon>
        <taxon>Desulfobacterales</taxon>
        <taxon>Desulfobacteraceae</taxon>
        <taxon>Desulfobotulus</taxon>
    </lineage>
</organism>
<dbReference type="RefSeq" id="WP_144686884.1">
    <property type="nucleotide sequence ID" value="NZ_VLLC01000077.1"/>
</dbReference>
<keyword evidence="1" id="KW-1133">Transmembrane helix</keyword>